<dbReference type="Proteomes" id="UP000649617">
    <property type="component" value="Unassembled WGS sequence"/>
</dbReference>
<comment type="caution">
    <text evidence="1">The sequence shown here is derived from an EMBL/GenBank/DDBJ whole genome shotgun (WGS) entry which is preliminary data.</text>
</comment>
<keyword evidence="2" id="KW-1185">Reference proteome</keyword>
<sequence length="103" mass="12112">MCDAWRRLVLPYENITYSVLSLADMDAEQGLELFWREFHKVSGCDLCEDHFFAKVFYDYLFAPNIDQQTRLQRYQSVRLCIKDTVMQGPASSVEIEKNHANLQ</sequence>
<name>A0A812PII7_SYMPI</name>
<reference evidence="1" key="1">
    <citation type="submission" date="2021-02" db="EMBL/GenBank/DDBJ databases">
        <authorList>
            <person name="Dougan E. K."/>
            <person name="Rhodes N."/>
            <person name="Thang M."/>
            <person name="Chan C."/>
        </authorList>
    </citation>
    <scope>NUCLEOTIDE SEQUENCE</scope>
</reference>
<gene>
    <name evidence="1" type="ORF">SPIL2461_LOCUS7881</name>
</gene>
<evidence type="ECO:0000313" key="1">
    <source>
        <dbReference type="EMBL" id="CAE7336564.1"/>
    </source>
</evidence>
<protein>
    <submittedName>
        <fullName evidence="1">Uncharacterized protein</fullName>
    </submittedName>
</protein>
<feature type="non-terminal residue" evidence="1">
    <location>
        <position position="1"/>
    </location>
</feature>
<proteinExistence type="predicted"/>
<dbReference type="EMBL" id="CAJNIZ010012674">
    <property type="protein sequence ID" value="CAE7336564.1"/>
    <property type="molecule type" value="Genomic_DNA"/>
</dbReference>
<dbReference type="AlphaFoldDB" id="A0A812PII7"/>
<evidence type="ECO:0000313" key="2">
    <source>
        <dbReference type="Proteomes" id="UP000649617"/>
    </source>
</evidence>
<organism evidence="1 2">
    <name type="scientific">Symbiodinium pilosum</name>
    <name type="common">Dinoflagellate</name>
    <dbReference type="NCBI Taxonomy" id="2952"/>
    <lineage>
        <taxon>Eukaryota</taxon>
        <taxon>Sar</taxon>
        <taxon>Alveolata</taxon>
        <taxon>Dinophyceae</taxon>
        <taxon>Suessiales</taxon>
        <taxon>Symbiodiniaceae</taxon>
        <taxon>Symbiodinium</taxon>
    </lineage>
</organism>
<accession>A0A812PII7</accession>